<evidence type="ECO:0000313" key="3">
    <source>
        <dbReference type="Proteomes" id="UP001302274"/>
    </source>
</evidence>
<evidence type="ECO:0000313" key="2">
    <source>
        <dbReference type="EMBL" id="MEA9357228.1"/>
    </source>
</evidence>
<organism evidence="2 3">
    <name type="scientific">Bacteriovorax antarcticus</name>
    <dbReference type="NCBI Taxonomy" id="3088717"/>
    <lineage>
        <taxon>Bacteria</taxon>
        <taxon>Pseudomonadati</taxon>
        <taxon>Bdellovibrionota</taxon>
        <taxon>Bacteriovoracia</taxon>
        <taxon>Bacteriovoracales</taxon>
        <taxon>Bacteriovoracaceae</taxon>
        <taxon>Bacteriovorax</taxon>
    </lineage>
</organism>
<keyword evidence="3" id="KW-1185">Reference proteome</keyword>
<gene>
    <name evidence="2" type="ORF">SHI21_13470</name>
</gene>
<evidence type="ECO:0000256" key="1">
    <source>
        <dbReference type="SAM" id="SignalP"/>
    </source>
</evidence>
<keyword evidence="1" id="KW-0732">Signal</keyword>
<feature type="chain" id="PRO_5045648936" evidence="1">
    <location>
        <begin position="20"/>
        <end position="113"/>
    </location>
</feature>
<dbReference type="Proteomes" id="UP001302274">
    <property type="component" value="Unassembled WGS sequence"/>
</dbReference>
<dbReference type="RefSeq" id="WP_323577149.1">
    <property type="nucleotide sequence ID" value="NZ_JAYGJQ010000002.1"/>
</dbReference>
<accession>A0ABU5VVZ9</accession>
<dbReference type="EMBL" id="JAYGJQ010000002">
    <property type="protein sequence ID" value="MEA9357228.1"/>
    <property type="molecule type" value="Genomic_DNA"/>
</dbReference>
<protein>
    <submittedName>
        <fullName evidence="2">Uncharacterized protein</fullName>
    </submittedName>
</protein>
<reference evidence="2 3" key="1">
    <citation type="submission" date="2023-11" db="EMBL/GenBank/DDBJ databases">
        <title>A Novel Polar Bacteriovorax (B. antarcticus) Isolated from the Biocrust in Antarctica.</title>
        <authorList>
            <person name="Mun W."/>
            <person name="Choi S.Y."/>
            <person name="Mitchell R.J."/>
        </authorList>
    </citation>
    <scope>NUCLEOTIDE SEQUENCE [LARGE SCALE GENOMIC DNA]</scope>
    <source>
        <strain evidence="2 3">PP10</strain>
    </source>
</reference>
<sequence length="113" mass="12359">MKKFLMVLAISLSTTTAFADMELSPANPDINTPNCEAHAYFAPNTNIVIIQMPFGKCDSVRTWGSDLGSTETRITATGMQVGIEGRAGLAVGVTLMNLEGYPFRKDEIRIRFN</sequence>
<proteinExistence type="predicted"/>
<comment type="caution">
    <text evidence="2">The sequence shown here is derived from an EMBL/GenBank/DDBJ whole genome shotgun (WGS) entry which is preliminary data.</text>
</comment>
<name>A0ABU5VVZ9_9BACT</name>
<feature type="signal peptide" evidence="1">
    <location>
        <begin position="1"/>
        <end position="19"/>
    </location>
</feature>